<comment type="caution">
    <text evidence="7">The sequence shown here is derived from an EMBL/GenBank/DDBJ whole genome shotgun (WGS) entry which is preliminary data.</text>
</comment>
<accession>D3BV68</accession>
<feature type="domain" description="IPT/TIG" evidence="6">
    <location>
        <begin position="1617"/>
        <end position="1707"/>
    </location>
</feature>
<dbReference type="SUPFAM" id="SSF81296">
    <property type="entry name" value="E set domains"/>
    <property type="match status" value="3"/>
</dbReference>
<dbReference type="EMBL" id="ADBJ01000062">
    <property type="protein sequence ID" value="EFA74625.1"/>
    <property type="molecule type" value="Genomic_DNA"/>
</dbReference>
<gene>
    <name evidence="7" type="ORF">PPL_11593</name>
</gene>
<dbReference type="PANTHER" id="PTHR10858:SF25">
    <property type="entry name" value="DEOXYRIBONUCLEASE II FAMILY PROTEIN"/>
    <property type="match status" value="1"/>
</dbReference>
<dbReference type="Pfam" id="PF03265">
    <property type="entry name" value="DNase_II"/>
    <property type="match status" value="2"/>
</dbReference>
<dbReference type="Proteomes" id="UP000001396">
    <property type="component" value="Unassembled WGS sequence"/>
</dbReference>
<keyword evidence="4" id="KW-0732">Signal</keyword>
<dbReference type="GO" id="GO:0004531">
    <property type="term" value="F:deoxyribonuclease II activity"/>
    <property type="evidence" value="ECO:0007669"/>
    <property type="project" value="InterPro"/>
</dbReference>
<keyword evidence="8" id="KW-1185">Reference proteome</keyword>
<dbReference type="Pfam" id="PF01833">
    <property type="entry name" value="TIG"/>
    <property type="match status" value="3"/>
</dbReference>
<reference evidence="7 8" key="1">
    <citation type="journal article" date="2011" name="Genome Res.">
        <title>Phylogeny-wide analysis of social amoeba genomes highlights ancient origins for complex intercellular communication.</title>
        <authorList>
            <person name="Heidel A.J."/>
            <person name="Lawal H.M."/>
            <person name="Felder M."/>
            <person name="Schilde C."/>
            <person name="Helps N.R."/>
            <person name="Tunggal B."/>
            <person name="Rivero F."/>
            <person name="John U."/>
            <person name="Schleicher M."/>
            <person name="Eichinger L."/>
            <person name="Platzer M."/>
            <person name="Noegel A.A."/>
            <person name="Schaap P."/>
            <person name="Gloeckner G."/>
        </authorList>
    </citation>
    <scope>NUCLEOTIDE SEQUENCE [LARGE SCALE GENOMIC DNA]</scope>
    <source>
        <strain evidence="8">ATCC 26659 / Pp 5 / PN500</strain>
    </source>
</reference>
<organism evidence="7 8">
    <name type="scientific">Heterostelium pallidum (strain ATCC 26659 / Pp 5 / PN500)</name>
    <name type="common">Cellular slime mold</name>
    <name type="synonym">Polysphondylium pallidum</name>
    <dbReference type="NCBI Taxonomy" id="670386"/>
    <lineage>
        <taxon>Eukaryota</taxon>
        <taxon>Amoebozoa</taxon>
        <taxon>Evosea</taxon>
        <taxon>Eumycetozoa</taxon>
        <taxon>Dictyostelia</taxon>
        <taxon>Acytosteliales</taxon>
        <taxon>Acytosteliaceae</taxon>
        <taxon>Heterostelium</taxon>
    </lineage>
</organism>
<dbReference type="InterPro" id="IPR013783">
    <property type="entry name" value="Ig-like_fold"/>
</dbReference>
<dbReference type="SUPFAM" id="SSF117074">
    <property type="entry name" value="Hypothetical protein PA1324"/>
    <property type="match status" value="1"/>
</dbReference>
<dbReference type="Gene3D" id="2.60.40.10">
    <property type="entry name" value="Immunoglobulins"/>
    <property type="match status" value="4"/>
</dbReference>
<dbReference type="InterPro" id="IPR014756">
    <property type="entry name" value="Ig_E-set"/>
</dbReference>
<evidence type="ECO:0000256" key="2">
    <source>
        <dbReference type="ARBA" id="ARBA00007527"/>
    </source>
</evidence>
<dbReference type="Pfam" id="PF17210">
    <property type="entry name" value="SdrD_B"/>
    <property type="match status" value="1"/>
</dbReference>
<protein>
    <recommendedName>
        <fullName evidence="6">IPT/TIG domain-containing protein</fullName>
    </recommendedName>
</protein>
<evidence type="ECO:0000313" key="8">
    <source>
        <dbReference type="Proteomes" id="UP000001396"/>
    </source>
</evidence>
<dbReference type="InterPro" id="IPR004947">
    <property type="entry name" value="DNase_II"/>
</dbReference>
<proteinExistence type="inferred from homology"/>
<dbReference type="InterPro" id="IPR033764">
    <property type="entry name" value="Sdr_B"/>
</dbReference>
<comment type="subcellular location">
    <subcellularLocation>
        <location evidence="1">Secreted</location>
    </subcellularLocation>
</comment>
<dbReference type="GeneID" id="31367061"/>
<dbReference type="CDD" id="cd00603">
    <property type="entry name" value="IPT_PCSR"/>
    <property type="match status" value="2"/>
</dbReference>
<evidence type="ECO:0000256" key="1">
    <source>
        <dbReference type="ARBA" id="ARBA00004613"/>
    </source>
</evidence>
<keyword evidence="3" id="KW-0964">Secreted</keyword>
<evidence type="ECO:0000256" key="5">
    <source>
        <dbReference type="ARBA" id="ARBA00022801"/>
    </source>
</evidence>
<dbReference type="SMART" id="SM00429">
    <property type="entry name" value="IPT"/>
    <property type="match status" value="2"/>
</dbReference>
<evidence type="ECO:0000259" key="6">
    <source>
        <dbReference type="SMART" id="SM00429"/>
    </source>
</evidence>
<dbReference type="GO" id="GO:0005576">
    <property type="term" value="C:extracellular region"/>
    <property type="evidence" value="ECO:0007669"/>
    <property type="project" value="UniProtKB-SubCell"/>
</dbReference>
<evidence type="ECO:0000256" key="3">
    <source>
        <dbReference type="ARBA" id="ARBA00022525"/>
    </source>
</evidence>
<dbReference type="PANTHER" id="PTHR10858">
    <property type="entry name" value="DEOXYRIBONUCLEASE II"/>
    <property type="match status" value="1"/>
</dbReference>
<sequence>MITLRPTTTIIILLFVLITGFFVAVDAKLTFKVATAQKVNPIPGSQWFFVESELDIGIYNNIPGSLLVSITINGFVNPIVCSQLFISRHGVIHKLIAECPMSFVGTYDIKLGAQTASYIQEPVIKTFPLQLVPSTTVSFTAEVVKGIETILFSNGFNQFPIAPQADPNDAQKLLLTIPNNLPIGAYTYIFQGNTLNLFSPPKVFAINVIQPTVTSITVVDFVNQPTLKIDGLGFNMGVGILPGVVMNGKNCYLVGVQTDTSFTCQIDESIPNVYQVTVNLPFYPAPADIYQLNVDYRGSMSVYTRGVNQVPQFYFSGVLPVNMLPVVSSNIMIGTVAYVKLQVTIPANAAGQYDVMMKWVGVNIPDTKIPITYVDFEPIIFFLSPRLARFTPSFININSASAIVTPITIRGSNFINGVSPTIYLDGVDPITQNAIRYECENVLVVGGTITCDVKSAYETEFTVTVSYGEGLLSNGITLSFYGLSCLGRNNRLATNPPVDWWFTFKYKFSSKTPDNLKDNYLYVDNLYDRSVARYKGLTDTNAELSPLAATFDQIRYGYSYIFYNDQNGMRRPNDGVKVLVSDDPLAGHKIFSRGSDFGHTKGIVIYDHVTGSGIHITHSQPYWPAFTYNGLNPPTKYGNPGNPPYEYYDIRSQFWLGDATLNQHFFCYTFGPFDPNTPIFTGINYISAFIAQNYPMIYQVVNNAVKGTFQKLDDLLTTDNSITLQILKNCDNQIKAKGNLYQYCWWWSEFYTKGATKLDMFSKTTNEYKESNVPVMSANAVAFMIPNTNPTFITNGIDLSERMVEKFNQNAATKRPFFIQTLDLGGTRRQYQTLEYQKIMANVEYTLHDVDLAENVEDLTNRADSDHSKLVYNMYAQPYSPDRYDNIFCSGDLNRHNHQGERGGGYTCLNHPNLVNFFSNRVARYSNVIPIDSAANTFAVQSKGSYYFPPWMTWATMHMKILSGDATPVPAGLLFEIQQVFSIDKGQNYQTVSTYPRTYGVADTQSHFQVEMGIYRRAMSLHMEWDQTWSHNIMTDNPISVKQLYALEDNSYNVYSCDQVVAPCNRENAQRVETTLATNPYPFNYGFQYILMFSNYLQYTTPANNPMAFIGHYLEYVKTKYLLPDIVSIQLVPAQPNTLTTLQNGQLYIHNINCKDEVAFVITWYLIKEFIVDRSFGLSPLPQVDDAVIQGISWAISKTIINEMYGVQSSFVDQCFVSNPENNNNIIAYDLEGMPANNPPPSAFWYAATVWDWIDSNNDEKLCPQDPFTSAFFSDMNSNNMIKWQSILDKVEYAQTIQTLYASFDPTLQVPVNQNILYYNGEMFFDLMVQNKRRLTTTTTSTPIVNTYSYDNLIDLLVTPGYFTSYQIYSLNQQQVNNVTNAIQQWFTPTPYTNSSQAIQVLLEIPLNSLSSNNLLLYFDIIFQDQPTDKIRLCYLTNSTRKVCDPLTLVTLTDLIESLVDSSELLNGNDSNSDSDLQVYYSPKIIPGLSEQYSGILYATFRNRICDVQLVNYRSDDLYQFIDQMCNVTGPIINYISQTNGSTSGNYSIDIVGYHFSHGIEASIGDYQCLQTIYINSTFIKCVVPPSSGVDLSIQLYDPTTDNYDCQSYPFIFSYFEPIIESISPNLIPTTGSNITIYGENFGNLISNIIVNIDDVQQNITIIKVDHTIIICSIPAGTGTNFFLSVYMNGNKINSINGIQSLRFSYQPPTISTFSPSIGTPFGLLSVQGSGFGQNSSLVSVSIGTSSCPIVSISDTSISCSIPFGAGSSKQYVSVQVSNNIVPTVSSSYFSYSAPSIGSNSALIPTTGGLMQFRGSGFGSSFDDINSTKLDSISIDCYSFNVFMECPVPEGFQYSLDLTIVSGDNVNTTTIFAYQAPTIHSYQYKPSDNSITIGGTNFIPSTVTQDATCWIQFTNYQNQKTNYYNTFVNETTIVITNVNPIQNGYQSVQVVIGERPSNSLSTVVYSNLIITLFQDSNLDNIHQSNEMGVSGAVTLTSTTNPSRQFVYQIITGSLTVNIPEDIYSINIQPNSQYITPLNNYLLEIVSLTNHIDIPVWILSGKGCVGYYLTNDQTTTVTLQYGQVNLLNYGICYNSQNCLYPLSYIYSPTNCILTIDNDISLMEIGYQVSFSFYMDSNLNGQKEGFEMSPPPFSVFLYYTSSTDGITYNVGLETGSYSLFVKQGLLDIYLEIVQPNLYTIVNAKTYNVTQSFSDSFGLFNWVYSSIRPVILYSPTGTMLTLPVGKYDVNTLTKMGWNNTSITSLNGFTNSIGITFYSSESIDSVVLQTTSNTKIPITPVSNVLIEVAYLSMFSSLISLNQAGQSVEFFSPYLNTPLFYFGSPLFTNQLSCGVKLSDSSKIVCNIPPGSGAVQISMTSMYLKKYFPYPEYKYSYEPINVQGTVYEDLNGNNIKDIGEIGISGVVIKINGSTVTTSDANGNYYLPSIVSGSYSLTINTISTHFLPTTIYFKVGTATKLIDVGLLKFNWKGCNGIILSGAENKLTLQYGTFSLSSYGWCNSASNQSCTMKPLDARFDNCTVEYPTSDQVRIRYKYKIQLVLYVDSNLDNILNEPANLQLPNTIVTLTHTLKDGSLAYSAYSGAANYIVDVTMTNIISFNTGQVPNVLPVVNNFIHTVTSSNDALVFQYNCPFFQYVPGAPSQTFYDSLDRVTTGSTLTLPVGTFDQIYLRNLPVSWDGKIKTFTVNSDMSVAIYIPTPVLYQATRTVYPPPVISKIDIFSDFLLENNLVVPTMGGTFFINNWSFRIPQIRICSLITNCQLSGQKLVCPVLSGINQCTITISYTPTPMYQYYNMKRAPPTVTGFSKHPSHLPANELVINGYNFPPAGMAGNSTILVDGYFCQLLSFISDTKIACLSSFQYPPSEQGFIDFRFGNSLPFIYQFTYLSSKCMGAQIWNGTSGSKTYPINTNVIPPFAYTSFSCSWFCYCRSIPRQLNSNWNVGVNSGSYSQVQPFAKEDLQFIVRYASCNGAFIYLNATDKYVSYQSGDYSFSNANGITTYIKPQIGCKLTMQIDDGTSIVVLSSFDPRNFPDSPFRYKYLKRLVVSNYPDMRGDPLPPDGSVNSSPPLLGLGAGNYKIYTTNQINS</sequence>
<comment type="similarity">
    <text evidence="2">Belongs to the DNase II family.</text>
</comment>
<dbReference type="RefSeq" id="XP_020426759.1">
    <property type="nucleotide sequence ID" value="XM_020582343.1"/>
</dbReference>
<name>D3BV68_HETP5</name>
<evidence type="ECO:0000256" key="4">
    <source>
        <dbReference type="ARBA" id="ARBA00022729"/>
    </source>
</evidence>
<dbReference type="InterPro" id="IPR002909">
    <property type="entry name" value="IPT_dom"/>
</dbReference>
<keyword evidence="5" id="KW-0378">Hydrolase</keyword>
<dbReference type="InParanoid" id="D3BV68"/>
<evidence type="ECO:0000313" key="7">
    <source>
        <dbReference type="EMBL" id="EFA74625.1"/>
    </source>
</evidence>
<feature type="domain" description="IPT/TIG" evidence="6">
    <location>
        <begin position="1708"/>
        <end position="1793"/>
    </location>
</feature>